<evidence type="ECO:0000256" key="4">
    <source>
        <dbReference type="ARBA" id="ARBA00022989"/>
    </source>
</evidence>
<dbReference type="GO" id="GO:0005524">
    <property type="term" value="F:ATP binding"/>
    <property type="evidence" value="ECO:0007669"/>
    <property type="project" value="InterPro"/>
</dbReference>
<name>A0A6N2MTB3_SALVM</name>
<evidence type="ECO:0000256" key="2">
    <source>
        <dbReference type="ARBA" id="ARBA00022692"/>
    </source>
</evidence>
<dbReference type="PRINTS" id="PR00120">
    <property type="entry name" value="HATPASE"/>
</dbReference>
<dbReference type="InterPro" id="IPR004014">
    <property type="entry name" value="ATPase_P-typ_cation-transptr_N"/>
</dbReference>
<sequence length="277" mass="30347">MAKAISLEEIKNENVDLERIPVEEVFEQLKCTKEGLSSEEGANRLQIFGPNKLEEKKESKFLKFLGFMWNPLSWVMEVAAIMAIALANGDGRPPDWQDFVGIICLLVINSTISFIEENNAGNAAAALMAGLAPKTKILALCNCREDVKKKVHSCIDKFAERGLRSLAVARQQVPEKSKESPGGPWEFVGLLNLFDPPRHDSAETIRRALDLGVNVKMITGDQLAIAKETGRRLGMGTNMYPSASLLGQHKDASIATLPVEELIEKADGFAGVFPAQI</sequence>
<dbReference type="FunFam" id="3.40.50.1000:FF:000516">
    <property type="entry name" value="ATPase 2, plasma membrane-type"/>
    <property type="match status" value="1"/>
</dbReference>
<dbReference type="Gene3D" id="2.70.150.10">
    <property type="entry name" value="Calcium-transporting ATPase, cytoplasmic transduction domain A"/>
    <property type="match status" value="1"/>
</dbReference>
<dbReference type="EMBL" id="CAADRP010001929">
    <property type="protein sequence ID" value="VFU56845.1"/>
    <property type="molecule type" value="Genomic_DNA"/>
</dbReference>
<protein>
    <recommendedName>
        <fullName evidence="6">Cation-transporting P-type ATPase N-terminal domain-containing protein</fullName>
    </recommendedName>
</protein>
<dbReference type="AlphaFoldDB" id="A0A6N2MTB3"/>
<comment type="subcellular location">
    <subcellularLocation>
        <location evidence="1">Membrane</location>
        <topology evidence="1">Multi-pass membrane protein</topology>
    </subcellularLocation>
</comment>
<evidence type="ECO:0000256" key="1">
    <source>
        <dbReference type="ARBA" id="ARBA00004141"/>
    </source>
</evidence>
<dbReference type="InterPro" id="IPR023214">
    <property type="entry name" value="HAD_sf"/>
</dbReference>
<dbReference type="InterPro" id="IPR001757">
    <property type="entry name" value="P_typ_ATPase"/>
</dbReference>
<reference evidence="7" key="1">
    <citation type="submission" date="2019-03" db="EMBL/GenBank/DDBJ databases">
        <authorList>
            <person name="Mank J."/>
            <person name="Almeida P."/>
        </authorList>
    </citation>
    <scope>NUCLEOTIDE SEQUENCE</scope>
    <source>
        <strain evidence="7">78183</strain>
    </source>
</reference>
<dbReference type="Gene3D" id="3.40.50.1000">
    <property type="entry name" value="HAD superfamily/HAD-like"/>
    <property type="match status" value="1"/>
</dbReference>
<dbReference type="GO" id="GO:0016020">
    <property type="term" value="C:membrane"/>
    <property type="evidence" value="ECO:0007669"/>
    <property type="project" value="UniProtKB-SubCell"/>
</dbReference>
<evidence type="ECO:0000259" key="6">
    <source>
        <dbReference type="SMART" id="SM00831"/>
    </source>
</evidence>
<evidence type="ECO:0000313" key="7">
    <source>
        <dbReference type="EMBL" id="VFU56845.1"/>
    </source>
</evidence>
<dbReference type="PRINTS" id="PR00119">
    <property type="entry name" value="CATATPASE"/>
</dbReference>
<accession>A0A6N2MTB3</accession>
<dbReference type="SUPFAM" id="SSF56784">
    <property type="entry name" value="HAD-like"/>
    <property type="match status" value="1"/>
</dbReference>
<dbReference type="SUPFAM" id="SSF81660">
    <property type="entry name" value="Metal cation-transporting ATPase, ATP-binding domain N"/>
    <property type="match status" value="1"/>
</dbReference>
<dbReference type="GO" id="GO:0016887">
    <property type="term" value="F:ATP hydrolysis activity"/>
    <property type="evidence" value="ECO:0007669"/>
    <property type="project" value="InterPro"/>
</dbReference>
<dbReference type="InterPro" id="IPR036412">
    <property type="entry name" value="HAD-like_sf"/>
</dbReference>
<dbReference type="Gene3D" id="3.40.1110.10">
    <property type="entry name" value="Calcium-transporting ATPase, cytoplasmic domain N"/>
    <property type="match status" value="1"/>
</dbReference>
<dbReference type="InterPro" id="IPR023298">
    <property type="entry name" value="ATPase_P-typ_TM_dom_sf"/>
</dbReference>
<keyword evidence="4" id="KW-1133">Transmembrane helix</keyword>
<proteinExistence type="predicted"/>
<dbReference type="Pfam" id="PF00690">
    <property type="entry name" value="Cation_ATPase_N"/>
    <property type="match status" value="1"/>
</dbReference>
<evidence type="ECO:0000256" key="5">
    <source>
        <dbReference type="ARBA" id="ARBA00023136"/>
    </source>
</evidence>
<feature type="domain" description="Cation-transporting P-type ATPase N-terminal" evidence="6">
    <location>
        <begin position="16"/>
        <end position="88"/>
    </location>
</feature>
<dbReference type="InterPro" id="IPR023299">
    <property type="entry name" value="ATPase_P-typ_cyto_dom_N"/>
</dbReference>
<organism evidence="7">
    <name type="scientific">Salix viminalis</name>
    <name type="common">Common osier</name>
    <name type="synonym">Basket willow</name>
    <dbReference type="NCBI Taxonomy" id="40686"/>
    <lineage>
        <taxon>Eukaryota</taxon>
        <taxon>Viridiplantae</taxon>
        <taxon>Streptophyta</taxon>
        <taxon>Embryophyta</taxon>
        <taxon>Tracheophyta</taxon>
        <taxon>Spermatophyta</taxon>
        <taxon>Magnoliopsida</taxon>
        <taxon>eudicotyledons</taxon>
        <taxon>Gunneridae</taxon>
        <taxon>Pentapetalae</taxon>
        <taxon>rosids</taxon>
        <taxon>fabids</taxon>
        <taxon>Malpighiales</taxon>
        <taxon>Salicaceae</taxon>
        <taxon>Saliceae</taxon>
        <taxon>Salix</taxon>
    </lineage>
</organism>
<dbReference type="PANTHER" id="PTHR42861">
    <property type="entry name" value="CALCIUM-TRANSPORTING ATPASE"/>
    <property type="match status" value="1"/>
</dbReference>
<dbReference type="Gene3D" id="1.20.1110.10">
    <property type="entry name" value="Calcium-transporting ATPase, transmembrane domain"/>
    <property type="match status" value="1"/>
</dbReference>
<dbReference type="SUPFAM" id="SSF81665">
    <property type="entry name" value="Calcium ATPase, transmembrane domain M"/>
    <property type="match status" value="1"/>
</dbReference>
<dbReference type="FunFam" id="3.40.1110.10:FF:000191">
    <property type="entry name" value="Membrane H(+)-ATPase1"/>
    <property type="match status" value="1"/>
</dbReference>
<evidence type="ECO:0000256" key="3">
    <source>
        <dbReference type="ARBA" id="ARBA00022842"/>
    </source>
</evidence>
<keyword evidence="2" id="KW-0812">Transmembrane</keyword>
<keyword evidence="5" id="KW-0472">Membrane</keyword>
<gene>
    <name evidence="7" type="ORF">SVIM_LOCUS410102</name>
</gene>
<dbReference type="SMART" id="SM00831">
    <property type="entry name" value="Cation_ATPase_N"/>
    <property type="match status" value="1"/>
</dbReference>
<keyword evidence="3" id="KW-0460">Magnesium</keyword>